<comment type="caution">
    <text evidence="1">The sequence shown here is derived from an EMBL/GenBank/DDBJ whole genome shotgun (WGS) entry which is preliminary data.</text>
</comment>
<dbReference type="AlphaFoldDB" id="A0A3D8JUG2"/>
<dbReference type="GO" id="GO:0008684">
    <property type="term" value="F:2-oxopent-4-enoate hydratase activity"/>
    <property type="evidence" value="ECO:0007669"/>
    <property type="project" value="TreeGrafter"/>
</dbReference>
<dbReference type="Proteomes" id="UP000256838">
    <property type="component" value="Unassembled WGS sequence"/>
</dbReference>
<dbReference type="PANTHER" id="PTHR30143:SF0">
    <property type="entry name" value="2-KETO-4-PENTENOATE HYDRATASE"/>
    <property type="match status" value="1"/>
</dbReference>
<reference evidence="1 2" key="1">
    <citation type="submission" date="2018-08" db="EMBL/GenBank/DDBJ databases">
        <title>Paraburkholderia sp. DHOM06 isolated from forest soil.</title>
        <authorList>
            <person name="Gao Z.-H."/>
            <person name="Qiu L.-H."/>
        </authorList>
    </citation>
    <scope>NUCLEOTIDE SEQUENCE [LARGE SCALE GENOMIC DNA]</scope>
    <source>
        <strain evidence="1 2">DHOM06</strain>
    </source>
</reference>
<dbReference type="PANTHER" id="PTHR30143">
    <property type="entry name" value="ACID HYDRATASE"/>
    <property type="match status" value="1"/>
</dbReference>
<proteinExistence type="predicted"/>
<name>A0A3D8JUG2_9BURK</name>
<dbReference type="EMBL" id="QRGA01000015">
    <property type="protein sequence ID" value="RDU96375.1"/>
    <property type="molecule type" value="Genomic_DNA"/>
</dbReference>
<sequence>MAQSATQKLAALLAAGWDSGIAFGDLPPELVPTDIEAAYAVQDHFLHQRHVTIGGWKVGAKSPDAPIRCAPLPKACLQESGSTCSRPASRPLALELEIAFCFGRDFAPRAALYSDEEVLGSIARMGAAIEVVISRYREWPEVPPTAQLADLLNHGALVVGETVPYQGDFPFVTPNPSFTFEGHGVINGAALNPAGDPRQLLPRLVNHATQRGIALPAGTVVTTGSYTGMHFPGDAGVASGHIPGLPPVSVTLV</sequence>
<dbReference type="OrthoDB" id="8689761at2"/>
<protein>
    <submittedName>
        <fullName evidence="1">2-keto-4-pentenoate hydratase</fullName>
    </submittedName>
</protein>
<gene>
    <name evidence="1" type="ORF">DWV00_24550</name>
</gene>
<dbReference type="Gene3D" id="3.90.850.10">
    <property type="entry name" value="Fumarylacetoacetase-like, C-terminal domain"/>
    <property type="match status" value="1"/>
</dbReference>
<dbReference type="GO" id="GO:0005737">
    <property type="term" value="C:cytoplasm"/>
    <property type="evidence" value="ECO:0007669"/>
    <property type="project" value="TreeGrafter"/>
</dbReference>
<evidence type="ECO:0000313" key="2">
    <source>
        <dbReference type="Proteomes" id="UP000256838"/>
    </source>
</evidence>
<dbReference type="SUPFAM" id="SSF56529">
    <property type="entry name" value="FAH"/>
    <property type="match status" value="1"/>
</dbReference>
<accession>A0A3D8JUG2</accession>
<evidence type="ECO:0000313" key="1">
    <source>
        <dbReference type="EMBL" id="RDU96375.1"/>
    </source>
</evidence>
<organism evidence="1 2">
    <name type="scientific">Trinickia dinghuensis</name>
    <dbReference type="NCBI Taxonomy" id="2291023"/>
    <lineage>
        <taxon>Bacteria</taxon>
        <taxon>Pseudomonadati</taxon>
        <taxon>Pseudomonadota</taxon>
        <taxon>Betaproteobacteria</taxon>
        <taxon>Burkholderiales</taxon>
        <taxon>Burkholderiaceae</taxon>
        <taxon>Trinickia</taxon>
    </lineage>
</organism>
<dbReference type="InterPro" id="IPR036663">
    <property type="entry name" value="Fumarylacetoacetase_C_sf"/>
</dbReference>
<dbReference type="InterPro" id="IPR050772">
    <property type="entry name" value="Hydratase-Decarb/MhpD_sf"/>
</dbReference>
<keyword evidence="2" id="KW-1185">Reference proteome</keyword>